<evidence type="ECO:0000256" key="7">
    <source>
        <dbReference type="ARBA" id="ARBA00022840"/>
    </source>
</evidence>
<evidence type="ECO:0000256" key="5">
    <source>
        <dbReference type="ARBA" id="ARBA00022553"/>
    </source>
</evidence>
<evidence type="ECO:0000256" key="10">
    <source>
        <dbReference type="ARBA" id="ARBA00023125"/>
    </source>
</evidence>
<evidence type="ECO:0000259" key="19">
    <source>
        <dbReference type="PROSITE" id="PS50110"/>
    </source>
</evidence>
<keyword evidence="3" id="KW-0963">Cytoplasm</keyword>
<dbReference type="InterPro" id="IPR003593">
    <property type="entry name" value="AAA+_ATPase"/>
</dbReference>
<dbReference type="SMART" id="SM00382">
    <property type="entry name" value="AAA"/>
    <property type="match status" value="1"/>
</dbReference>
<dbReference type="InterPro" id="IPR025662">
    <property type="entry name" value="Sigma_54_int_dom_ATP-bd_1"/>
</dbReference>
<dbReference type="InterPro" id="IPR001789">
    <property type="entry name" value="Sig_transdc_resp-reg_receiver"/>
</dbReference>
<keyword evidence="10" id="KW-0238">DNA-binding</keyword>
<keyword evidence="4" id="KW-0678">Repressor</keyword>
<evidence type="ECO:0000256" key="12">
    <source>
        <dbReference type="ARBA" id="ARBA00023163"/>
    </source>
</evidence>
<dbReference type="SUPFAM" id="SSF52540">
    <property type="entry name" value="P-loop containing nucleoside triphosphate hydrolases"/>
    <property type="match status" value="1"/>
</dbReference>
<evidence type="ECO:0000256" key="11">
    <source>
        <dbReference type="ARBA" id="ARBA00023159"/>
    </source>
</evidence>
<dbReference type="PANTHER" id="PTHR32071:SF95">
    <property type="entry name" value="DNA-BINDING TRANSCRIPTIONAL REGULATOR NTRC"/>
    <property type="match status" value="1"/>
</dbReference>
<keyword evidence="21" id="KW-1185">Reference proteome</keyword>
<dbReference type="FunFam" id="3.40.50.300:FF:000006">
    <property type="entry name" value="DNA-binding transcriptional regulator NtrC"/>
    <property type="match status" value="1"/>
</dbReference>
<evidence type="ECO:0000256" key="8">
    <source>
        <dbReference type="ARBA" id="ARBA00023012"/>
    </source>
</evidence>
<keyword evidence="11" id="KW-0010">Activator</keyword>
<feature type="modified residue" description="4-aspartylphosphate" evidence="17">
    <location>
        <position position="67"/>
    </location>
</feature>
<keyword evidence="12" id="KW-0804">Transcription</keyword>
<evidence type="ECO:0000256" key="6">
    <source>
        <dbReference type="ARBA" id="ARBA00022741"/>
    </source>
</evidence>
<dbReference type="SUPFAM" id="SSF52172">
    <property type="entry name" value="CheY-like"/>
    <property type="match status" value="1"/>
</dbReference>
<evidence type="ECO:0000256" key="14">
    <source>
        <dbReference type="ARBA" id="ARBA00029881"/>
    </source>
</evidence>
<dbReference type="GO" id="GO:0005524">
    <property type="term" value="F:ATP binding"/>
    <property type="evidence" value="ECO:0007669"/>
    <property type="project" value="UniProtKB-KW"/>
</dbReference>
<accession>A0A437JA40</accession>
<feature type="domain" description="Response regulatory" evidence="19">
    <location>
        <begin position="15"/>
        <end position="132"/>
    </location>
</feature>
<organism evidence="20 21">
    <name type="scientific">Sphingobium algorifonticola</name>
    <dbReference type="NCBI Taxonomy" id="2008318"/>
    <lineage>
        <taxon>Bacteria</taxon>
        <taxon>Pseudomonadati</taxon>
        <taxon>Pseudomonadota</taxon>
        <taxon>Alphaproteobacteria</taxon>
        <taxon>Sphingomonadales</taxon>
        <taxon>Sphingomonadaceae</taxon>
        <taxon>Sphingobium</taxon>
    </lineage>
</organism>
<comment type="caution">
    <text evidence="20">The sequence shown here is derived from an EMBL/GenBank/DDBJ whole genome shotgun (WGS) entry which is preliminary data.</text>
</comment>
<dbReference type="Gene3D" id="3.40.50.2300">
    <property type="match status" value="1"/>
</dbReference>
<dbReference type="InterPro" id="IPR002197">
    <property type="entry name" value="HTH_Fis"/>
</dbReference>
<keyword evidence="9" id="KW-0805">Transcription regulation</keyword>
<keyword evidence="13" id="KW-0535">Nitrogen fixation</keyword>
<dbReference type="InterPro" id="IPR002078">
    <property type="entry name" value="Sigma_54_int"/>
</dbReference>
<dbReference type="Pfam" id="PF00072">
    <property type="entry name" value="Response_reg"/>
    <property type="match status" value="1"/>
</dbReference>
<dbReference type="Pfam" id="PF25601">
    <property type="entry name" value="AAA_lid_14"/>
    <property type="match status" value="1"/>
</dbReference>
<evidence type="ECO:0000256" key="13">
    <source>
        <dbReference type="ARBA" id="ARBA00023231"/>
    </source>
</evidence>
<dbReference type="InterPro" id="IPR009057">
    <property type="entry name" value="Homeodomain-like_sf"/>
</dbReference>
<dbReference type="SMART" id="SM00448">
    <property type="entry name" value="REC"/>
    <property type="match status" value="1"/>
</dbReference>
<dbReference type="InterPro" id="IPR011006">
    <property type="entry name" value="CheY-like_superfamily"/>
</dbReference>
<dbReference type="EMBL" id="RZUL01000002">
    <property type="protein sequence ID" value="RVT42172.1"/>
    <property type="molecule type" value="Genomic_DNA"/>
</dbReference>
<dbReference type="CDD" id="cd00009">
    <property type="entry name" value="AAA"/>
    <property type="match status" value="1"/>
</dbReference>
<comment type="function">
    <text evidence="16">Member of the two-component regulatory system NtrB/NtrC, which controls expression of the nitrogen-regulated (ntr) genes in response to nitrogen limitation. Phosphorylated NtrC binds directly to DNA and stimulates the formation of open promoter-sigma54-RNA polymerase complexes.</text>
</comment>
<dbReference type="InterPro" id="IPR027417">
    <property type="entry name" value="P-loop_NTPase"/>
</dbReference>
<protein>
    <recommendedName>
        <fullName evidence="2">DNA-binding transcriptional regulator NtrC</fullName>
    </recommendedName>
    <alternativeName>
        <fullName evidence="14">Nitrogen regulation protein NR(I)</fullName>
    </alternativeName>
    <alternativeName>
        <fullName evidence="15">Nitrogen regulator I</fullName>
    </alternativeName>
</protein>
<evidence type="ECO:0000313" key="21">
    <source>
        <dbReference type="Proteomes" id="UP000282977"/>
    </source>
</evidence>
<evidence type="ECO:0000256" key="3">
    <source>
        <dbReference type="ARBA" id="ARBA00022490"/>
    </source>
</evidence>
<dbReference type="GO" id="GO:0006355">
    <property type="term" value="P:regulation of DNA-templated transcription"/>
    <property type="evidence" value="ECO:0007669"/>
    <property type="project" value="InterPro"/>
</dbReference>
<keyword evidence="6" id="KW-0547">Nucleotide-binding</keyword>
<keyword evidence="8" id="KW-0902">Two-component regulatory system</keyword>
<evidence type="ECO:0000256" key="16">
    <source>
        <dbReference type="ARBA" id="ARBA00043886"/>
    </source>
</evidence>
<evidence type="ECO:0000259" key="18">
    <source>
        <dbReference type="PROSITE" id="PS50045"/>
    </source>
</evidence>
<name>A0A437JA40_9SPHN</name>
<dbReference type="PROSITE" id="PS00688">
    <property type="entry name" value="SIGMA54_INTERACT_3"/>
    <property type="match status" value="1"/>
</dbReference>
<comment type="subcellular location">
    <subcellularLocation>
        <location evidence="1">Cytoplasm</location>
    </subcellularLocation>
</comment>
<dbReference type="PANTHER" id="PTHR32071">
    <property type="entry name" value="TRANSCRIPTIONAL REGULATORY PROTEIN"/>
    <property type="match status" value="1"/>
</dbReference>
<sequence>MKVRGEWRLRDETPMLLLIDDEPAQRRLVSALAARAGWRTLFANDGETAMATLGTQDGLRLDAVLIDQWSPDYDPAELIRDIRTQRPSLPILIVTAHNSVAVAVQAMRAGATDYLAKPIAPDQLLAALNATLSAPADSRELRPLTEKISAPLAFEEIVGAAPQFRAALAVAAKAARARIPVLIEGESGVGKDVVARAIHAASPRFRQRMVAVNCGAIPANLIESELFGHERGAFTGAFDRQPGRFVDADMGTIFLDEVSELPLEAQVKLLRVLQDGEVQTLGARMPVHVDVRVIAATNRRLIDEVEAGRFREDLYYRLNVVQVTIPPLRDRSADIPALCRHLLERIAGQPGLRSLGITSEALLLLMRHDWPGNVRQLQNALFRAAVLCEGDALTPQDFPQIAAQIVTRQTGMGPHSPQTSQREAAGITLFESDGHVRQLAEIEADVIRLAIGHYRGRMSEVARRLGIGRSTLYRKLAELGIDNAA</sequence>
<dbReference type="OrthoDB" id="7476585at2"/>
<dbReference type="PRINTS" id="PR01590">
    <property type="entry name" value="HTHFIS"/>
</dbReference>
<dbReference type="PROSITE" id="PS50110">
    <property type="entry name" value="RESPONSE_REGULATORY"/>
    <property type="match status" value="1"/>
</dbReference>
<dbReference type="Pfam" id="PF00158">
    <property type="entry name" value="Sigma54_activat"/>
    <property type="match status" value="1"/>
</dbReference>
<gene>
    <name evidence="20" type="ORF">ENE74_08130</name>
</gene>
<dbReference type="PROSITE" id="PS50045">
    <property type="entry name" value="SIGMA54_INTERACT_4"/>
    <property type="match status" value="1"/>
</dbReference>
<proteinExistence type="predicted"/>
<evidence type="ECO:0000256" key="1">
    <source>
        <dbReference type="ARBA" id="ARBA00004496"/>
    </source>
</evidence>
<dbReference type="PROSITE" id="PS00675">
    <property type="entry name" value="SIGMA54_INTERACT_1"/>
    <property type="match status" value="1"/>
</dbReference>
<evidence type="ECO:0000256" key="15">
    <source>
        <dbReference type="ARBA" id="ARBA00031910"/>
    </source>
</evidence>
<dbReference type="Gene3D" id="1.10.8.60">
    <property type="match status" value="1"/>
</dbReference>
<dbReference type="InterPro" id="IPR025944">
    <property type="entry name" value="Sigma_54_int_dom_CS"/>
</dbReference>
<keyword evidence="5 17" id="KW-0597">Phosphoprotein</keyword>
<dbReference type="Gene3D" id="1.10.10.60">
    <property type="entry name" value="Homeodomain-like"/>
    <property type="match status" value="1"/>
</dbReference>
<dbReference type="GO" id="GO:0000160">
    <property type="term" value="P:phosphorelay signal transduction system"/>
    <property type="evidence" value="ECO:0007669"/>
    <property type="project" value="UniProtKB-KW"/>
</dbReference>
<dbReference type="AlphaFoldDB" id="A0A437JA40"/>
<reference evidence="20 21" key="1">
    <citation type="submission" date="2019-01" db="EMBL/GenBank/DDBJ databases">
        <authorList>
            <person name="Chen W.-M."/>
        </authorList>
    </citation>
    <scope>NUCLEOTIDE SEQUENCE [LARGE SCALE GENOMIC DNA]</scope>
    <source>
        <strain evidence="20 21">TLA-22</strain>
    </source>
</reference>
<evidence type="ECO:0000256" key="9">
    <source>
        <dbReference type="ARBA" id="ARBA00023015"/>
    </source>
</evidence>
<evidence type="ECO:0000313" key="20">
    <source>
        <dbReference type="EMBL" id="RVT42172.1"/>
    </source>
</evidence>
<dbReference type="InterPro" id="IPR058031">
    <property type="entry name" value="AAA_lid_NorR"/>
</dbReference>
<evidence type="ECO:0000256" key="4">
    <source>
        <dbReference type="ARBA" id="ARBA00022491"/>
    </source>
</evidence>
<evidence type="ECO:0000256" key="2">
    <source>
        <dbReference type="ARBA" id="ARBA00019059"/>
    </source>
</evidence>
<evidence type="ECO:0000256" key="17">
    <source>
        <dbReference type="PROSITE-ProRule" id="PRU00169"/>
    </source>
</evidence>
<dbReference type="SUPFAM" id="SSF46689">
    <property type="entry name" value="Homeodomain-like"/>
    <property type="match status" value="1"/>
</dbReference>
<feature type="domain" description="Sigma-54 factor interaction" evidence="18">
    <location>
        <begin position="157"/>
        <end position="386"/>
    </location>
</feature>
<dbReference type="Pfam" id="PF02954">
    <property type="entry name" value="HTH_8"/>
    <property type="match status" value="1"/>
</dbReference>
<dbReference type="GO" id="GO:0043565">
    <property type="term" value="F:sequence-specific DNA binding"/>
    <property type="evidence" value="ECO:0007669"/>
    <property type="project" value="InterPro"/>
</dbReference>
<dbReference type="Proteomes" id="UP000282977">
    <property type="component" value="Unassembled WGS sequence"/>
</dbReference>
<keyword evidence="7" id="KW-0067">ATP-binding</keyword>
<dbReference type="Gene3D" id="3.40.50.300">
    <property type="entry name" value="P-loop containing nucleotide triphosphate hydrolases"/>
    <property type="match status" value="1"/>
</dbReference>
<dbReference type="GO" id="GO:0005737">
    <property type="term" value="C:cytoplasm"/>
    <property type="evidence" value="ECO:0007669"/>
    <property type="project" value="UniProtKB-SubCell"/>
</dbReference>